<proteinExistence type="predicted"/>
<name>J9GAL6_9ZZZZ</name>
<dbReference type="EMBL" id="AMCI01001995">
    <property type="protein sequence ID" value="EJX03884.1"/>
    <property type="molecule type" value="Genomic_DNA"/>
</dbReference>
<dbReference type="SUPFAM" id="SSF49464">
    <property type="entry name" value="Carboxypeptidase regulatory domain-like"/>
    <property type="match status" value="1"/>
</dbReference>
<dbReference type="Pfam" id="PF13715">
    <property type="entry name" value="CarbopepD_reg_2"/>
    <property type="match status" value="1"/>
</dbReference>
<dbReference type="Gene3D" id="2.60.40.1120">
    <property type="entry name" value="Carboxypeptidase-like, regulatory domain"/>
    <property type="match status" value="1"/>
</dbReference>
<sequence length="139" mass="15458">MKYTLYAMASLLFWLTSLATYALPTDAADELDKSDANIVGHVVDKHTGEHMPFVTVALKGTVLSTVTDKTGHYFLKNLPEGSFTLEVSMLGYESQRREVVLKKGVTQEENFEIEEDANQLDGVVVSANRSETKRRMAPT</sequence>
<feature type="non-terminal residue" evidence="1">
    <location>
        <position position="139"/>
    </location>
</feature>
<reference evidence="1" key="1">
    <citation type="journal article" date="2012" name="PLoS ONE">
        <title>Gene sets for utilization of primary and secondary nutrition supplies in the distal gut of endangered iberian lynx.</title>
        <authorList>
            <person name="Alcaide M."/>
            <person name="Messina E."/>
            <person name="Richter M."/>
            <person name="Bargiela R."/>
            <person name="Peplies J."/>
            <person name="Huws S.A."/>
            <person name="Newbold C.J."/>
            <person name="Golyshin P.N."/>
            <person name="Simon M.A."/>
            <person name="Lopez G."/>
            <person name="Yakimov M.M."/>
            <person name="Ferrer M."/>
        </authorList>
    </citation>
    <scope>NUCLEOTIDE SEQUENCE</scope>
</reference>
<protein>
    <submittedName>
        <fullName evidence="1">TonB-dependent outer membrane receptor</fullName>
    </submittedName>
</protein>
<dbReference type="InterPro" id="IPR008969">
    <property type="entry name" value="CarboxyPept-like_regulatory"/>
</dbReference>
<gene>
    <name evidence="1" type="ORF">EVA_08008</name>
</gene>
<comment type="caution">
    <text evidence="1">The sequence shown here is derived from an EMBL/GenBank/DDBJ whole genome shotgun (WGS) entry which is preliminary data.</text>
</comment>
<organism evidence="1">
    <name type="scientific">gut metagenome</name>
    <dbReference type="NCBI Taxonomy" id="749906"/>
    <lineage>
        <taxon>unclassified sequences</taxon>
        <taxon>metagenomes</taxon>
        <taxon>organismal metagenomes</taxon>
    </lineage>
</organism>
<keyword evidence="1" id="KW-0675">Receptor</keyword>
<evidence type="ECO:0000313" key="1">
    <source>
        <dbReference type="EMBL" id="EJX03884.1"/>
    </source>
</evidence>
<dbReference type="AlphaFoldDB" id="J9GAL6"/>
<accession>J9GAL6</accession>